<gene>
    <name evidence="1" type="ORF">MZV50_06610</name>
</gene>
<evidence type="ECO:0000313" key="1">
    <source>
        <dbReference type="EMBL" id="USQ97207.1"/>
    </source>
</evidence>
<dbReference type="Proteomes" id="UP001057520">
    <property type="component" value="Chromosome"/>
</dbReference>
<organism evidence="1 2">
    <name type="scientific">Caulobacter segnis</name>
    <dbReference type="NCBI Taxonomy" id="88688"/>
    <lineage>
        <taxon>Bacteria</taxon>
        <taxon>Pseudomonadati</taxon>
        <taxon>Pseudomonadota</taxon>
        <taxon>Alphaproteobacteria</taxon>
        <taxon>Caulobacterales</taxon>
        <taxon>Caulobacteraceae</taxon>
        <taxon>Caulobacter</taxon>
    </lineage>
</organism>
<protein>
    <submittedName>
        <fullName evidence="1">Uncharacterized protein</fullName>
    </submittedName>
</protein>
<proteinExistence type="predicted"/>
<evidence type="ECO:0000313" key="2">
    <source>
        <dbReference type="Proteomes" id="UP001057520"/>
    </source>
</evidence>
<dbReference type="EMBL" id="CP096040">
    <property type="protein sequence ID" value="USQ97207.1"/>
    <property type="molecule type" value="Genomic_DNA"/>
</dbReference>
<reference evidence="1 2" key="1">
    <citation type="submission" date="2022-04" db="EMBL/GenBank/DDBJ databases">
        <title>Genome sequence of soybean root-associated Caulobacter segnis RL271.</title>
        <authorList>
            <person name="Longley R."/>
            <person name="Bonito G."/>
            <person name="Trigodet F."/>
            <person name="Crosson S."/>
            <person name="Fiebig A."/>
        </authorList>
    </citation>
    <scope>NUCLEOTIDE SEQUENCE [LARGE SCALE GENOMIC DNA]</scope>
    <source>
        <strain evidence="1 2">RL271</strain>
    </source>
</reference>
<sequence>MSACAQLNYNNVTPAVWSCVSQLAINHGGPNPFPNSGSFSKSGFTFAWSYDPGSQTAWVQCTDSPWIVPCSSINSALQSNIDGCYQSSGVTVEAFA</sequence>
<accession>A0ABY4ZWK2</accession>
<name>A0ABY4ZWK2_9CAUL</name>
<keyword evidence="2" id="KW-1185">Reference proteome</keyword>